<organism evidence="1 2">
    <name type="scientific">Niveispirillum lacus</name>
    <dbReference type="NCBI Taxonomy" id="1981099"/>
    <lineage>
        <taxon>Bacteria</taxon>
        <taxon>Pseudomonadati</taxon>
        <taxon>Pseudomonadota</taxon>
        <taxon>Alphaproteobacteria</taxon>
        <taxon>Rhodospirillales</taxon>
        <taxon>Azospirillaceae</taxon>
        <taxon>Niveispirillum</taxon>
    </lineage>
</organism>
<name>A0A255YYW7_9PROT</name>
<dbReference type="EMBL" id="NOXU01000030">
    <property type="protein sequence ID" value="OYQ33620.1"/>
    <property type="molecule type" value="Genomic_DNA"/>
</dbReference>
<dbReference type="AlphaFoldDB" id="A0A255YYW7"/>
<dbReference type="NCBIfam" id="TIGR02444">
    <property type="entry name" value="TIGR02444 family protein"/>
    <property type="match status" value="1"/>
</dbReference>
<proteinExistence type="predicted"/>
<sequence length="179" mass="18651">MGQDGAGAGDLCGGSVSIPDLWSFSLSVYGIPDVADACLTAQDQHGGDVNLLLWAVWLAAHGHDLTAAEVSAAVTATRPWNEAVVQPLRAVRRQLKSGPPPAPDTATQSLRSQVQAAELAAERVQQSVLQNLPAQRRCQMVDAALVRANLSLLPGGDGLAMAMITALPGIIRSVNDDPT</sequence>
<comment type="caution">
    <text evidence="1">The sequence shown here is derived from an EMBL/GenBank/DDBJ whole genome shotgun (WGS) entry which is preliminary data.</text>
</comment>
<keyword evidence="2" id="KW-1185">Reference proteome</keyword>
<accession>A0A255YYW7</accession>
<protein>
    <submittedName>
        <fullName evidence="1">TIGR02444 family protein</fullName>
    </submittedName>
</protein>
<evidence type="ECO:0000313" key="2">
    <source>
        <dbReference type="Proteomes" id="UP000216998"/>
    </source>
</evidence>
<gene>
    <name evidence="1" type="ORF">CHU95_14680</name>
</gene>
<evidence type="ECO:0000313" key="1">
    <source>
        <dbReference type="EMBL" id="OYQ33620.1"/>
    </source>
</evidence>
<reference evidence="1 2" key="1">
    <citation type="submission" date="2017-07" db="EMBL/GenBank/DDBJ databases">
        <title>Niveispirillum cyanobacteriorum sp. nov., isolated from cyanobacterial aggregates in a eutrophic lake.</title>
        <authorList>
            <person name="Cai H."/>
        </authorList>
    </citation>
    <scope>NUCLEOTIDE SEQUENCE [LARGE SCALE GENOMIC DNA]</scope>
    <source>
        <strain evidence="2">TH1-14</strain>
    </source>
</reference>
<dbReference type="InterPro" id="IPR012659">
    <property type="entry name" value="CHP02444"/>
</dbReference>
<dbReference type="Proteomes" id="UP000216998">
    <property type="component" value="Unassembled WGS sequence"/>
</dbReference>
<dbReference type="Pfam" id="PF09523">
    <property type="entry name" value="DUF2390"/>
    <property type="match status" value="1"/>
</dbReference>